<dbReference type="Proteomes" id="UP000320806">
    <property type="component" value="Unassembled WGS sequence"/>
</dbReference>
<organism evidence="1 2">
    <name type="scientific">Yimella lutea</name>
    <dbReference type="NCBI Taxonomy" id="587872"/>
    <lineage>
        <taxon>Bacteria</taxon>
        <taxon>Bacillati</taxon>
        <taxon>Actinomycetota</taxon>
        <taxon>Actinomycetes</taxon>
        <taxon>Micrococcales</taxon>
        <taxon>Dermacoccaceae</taxon>
        <taxon>Yimella</taxon>
    </lineage>
</organism>
<sequence>MPDSRRVVVVGSGPNGLAAAVTLARAGLEVEVLERNGWVGGGTATREITLPGFRHDLAGAVHPMALASPFFQAFGLTDRIELVVPEVSFGHPLPDGRTGRGYRDLDRTAAAIGGRDGEAYRDLLRPIVDRIDAVSQFATSPLIGVPKHLAGPAIYGARSLELGTYLWGLRFRDEVAPAMLIGCSAHTIGQHPRLAMAGAGLMLSATAHAAGWPLPVGGSQAIADALVADLEHHGGRVRTGVEVTDLRELDGYDGAVLDVAVPGLLRLAGDRLPAGYRRALKRFKHGNGVSKVDMALDGPIPWTDPVLRETPTIHLGGTRAQIADAERQVARGRIPDRPYILLVQPTVVDPSRAPAGKHVLWAYGHVPYASDHDITERATAMIEEHAPGFRDLILASTATRATDFERAVSPNFAGGDFSSGAVTMTQMIKRPVASPTPWRTPLDGVYIASGATSPGPSVHGMSGWWAARTLLDDTNIPLPSLSA</sequence>
<dbReference type="Pfam" id="PF13450">
    <property type="entry name" value="NAD_binding_8"/>
    <property type="match status" value="1"/>
</dbReference>
<name>A0A542EBZ9_9MICO</name>
<dbReference type="PANTHER" id="PTHR10668:SF105">
    <property type="entry name" value="DEHYDROGENASE-RELATED"/>
    <property type="match status" value="1"/>
</dbReference>
<protein>
    <submittedName>
        <fullName evidence="1">Phytoene dehydrogenase-like protein</fullName>
    </submittedName>
</protein>
<gene>
    <name evidence="1" type="ORF">FB459_0179</name>
</gene>
<dbReference type="PANTHER" id="PTHR10668">
    <property type="entry name" value="PHYTOENE DEHYDROGENASE"/>
    <property type="match status" value="1"/>
</dbReference>
<dbReference type="PRINTS" id="PR00419">
    <property type="entry name" value="ADXRDTASE"/>
</dbReference>
<dbReference type="SUPFAM" id="SSF51905">
    <property type="entry name" value="FAD/NAD(P)-binding domain"/>
    <property type="match status" value="1"/>
</dbReference>
<dbReference type="EMBL" id="VFMO01000001">
    <property type="protein sequence ID" value="TQJ12814.1"/>
    <property type="molecule type" value="Genomic_DNA"/>
</dbReference>
<keyword evidence="2" id="KW-1185">Reference proteome</keyword>
<evidence type="ECO:0000313" key="1">
    <source>
        <dbReference type="EMBL" id="TQJ12814.1"/>
    </source>
</evidence>
<reference evidence="1 2" key="1">
    <citation type="submission" date="2019-06" db="EMBL/GenBank/DDBJ databases">
        <title>Sequencing the genomes of 1000 actinobacteria strains.</title>
        <authorList>
            <person name="Klenk H.-P."/>
        </authorList>
    </citation>
    <scope>NUCLEOTIDE SEQUENCE [LARGE SCALE GENOMIC DNA]</scope>
    <source>
        <strain evidence="1 2">DSM 19828</strain>
    </source>
</reference>
<evidence type="ECO:0000313" key="2">
    <source>
        <dbReference type="Proteomes" id="UP000320806"/>
    </source>
</evidence>
<dbReference type="RefSeq" id="WP_141927128.1">
    <property type="nucleotide sequence ID" value="NZ_BAABCI010000004.1"/>
</dbReference>
<dbReference type="InterPro" id="IPR036188">
    <property type="entry name" value="FAD/NAD-bd_sf"/>
</dbReference>
<accession>A0A542EBZ9</accession>
<comment type="caution">
    <text evidence="1">The sequence shown here is derived from an EMBL/GenBank/DDBJ whole genome shotgun (WGS) entry which is preliminary data.</text>
</comment>
<dbReference type="AlphaFoldDB" id="A0A542EBZ9"/>
<dbReference type="OrthoDB" id="833207at2"/>
<dbReference type="Gene3D" id="3.50.50.60">
    <property type="entry name" value="FAD/NAD(P)-binding domain"/>
    <property type="match status" value="2"/>
</dbReference>
<proteinExistence type="predicted"/>